<feature type="chain" id="PRO_5012581169" description="Extensin-like C-terminal domain-containing protein" evidence="1">
    <location>
        <begin position="34"/>
        <end position="225"/>
    </location>
</feature>
<organism evidence="3 4">
    <name type="scientific">Elstera cyanobacteriorum</name>
    <dbReference type="NCBI Taxonomy" id="2022747"/>
    <lineage>
        <taxon>Bacteria</taxon>
        <taxon>Pseudomonadati</taxon>
        <taxon>Pseudomonadota</taxon>
        <taxon>Alphaproteobacteria</taxon>
        <taxon>Rhodospirillales</taxon>
        <taxon>Rhodospirillaceae</taxon>
        <taxon>Elstera</taxon>
    </lineage>
</organism>
<gene>
    <name evidence="3" type="ORF">CHR90_08370</name>
</gene>
<evidence type="ECO:0000313" key="4">
    <source>
        <dbReference type="Proteomes" id="UP000216361"/>
    </source>
</evidence>
<comment type="caution">
    <text evidence="3">The sequence shown here is derived from an EMBL/GenBank/DDBJ whole genome shotgun (WGS) entry which is preliminary data.</text>
</comment>
<accession>A0A255XR03</accession>
<feature type="signal peptide" evidence="1">
    <location>
        <begin position="1"/>
        <end position="33"/>
    </location>
</feature>
<dbReference type="AlphaFoldDB" id="A0A255XR03"/>
<sequence length="225" mass="24761">MRKEMVKKLLMLPRFGSILCLALLLVGCAQRPAAPPRDASAPPRVESGSEAYLACQANLSEVGWDFEPIADFSTPDGCGVSEAVKLQRSTMVLSRPTVVTCTLAYAIARFEFEVLQPLAEELFKKEVKRIDHVGSYNCRGIRNNRARLSEHAKGRAIDIIGVELTDGTKIRVEADWADKGPKGQFLRRAAKTACSLFSVVLGPNADRDHRDHLHLDVGPQRYCGA</sequence>
<dbReference type="PROSITE" id="PS51257">
    <property type="entry name" value="PROKAR_LIPOPROTEIN"/>
    <property type="match status" value="1"/>
</dbReference>
<proteinExistence type="predicted"/>
<dbReference type="EMBL" id="NOXS01000031">
    <property type="protein sequence ID" value="OYQ19426.1"/>
    <property type="molecule type" value="Genomic_DNA"/>
</dbReference>
<evidence type="ECO:0000256" key="1">
    <source>
        <dbReference type="SAM" id="SignalP"/>
    </source>
</evidence>
<dbReference type="InterPro" id="IPR009683">
    <property type="entry name" value="Extensin-like_C"/>
</dbReference>
<protein>
    <recommendedName>
        <fullName evidence="2">Extensin-like C-terminal domain-containing protein</fullName>
    </recommendedName>
</protein>
<reference evidence="3 4" key="1">
    <citation type="submission" date="2017-07" db="EMBL/GenBank/DDBJ databases">
        <title>Elstera cyanobacteriorum sp. nov., a novel bacterium isolated from cyanobacterial aggregates in a eutrophic lake.</title>
        <authorList>
            <person name="Cai H."/>
        </authorList>
    </citation>
    <scope>NUCLEOTIDE SEQUENCE [LARGE SCALE GENOMIC DNA]</scope>
    <source>
        <strain evidence="3 4">TH019</strain>
    </source>
</reference>
<dbReference type="Pfam" id="PF06904">
    <property type="entry name" value="Extensin-like_C"/>
    <property type="match status" value="1"/>
</dbReference>
<dbReference type="Proteomes" id="UP000216361">
    <property type="component" value="Unassembled WGS sequence"/>
</dbReference>
<evidence type="ECO:0000259" key="2">
    <source>
        <dbReference type="Pfam" id="PF06904"/>
    </source>
</evidence>
<evidence type="ECO:0000313" key="3">
    <source>
        <dbReference type="EMBL" id="OYQ19426.1"/>
    </source>
</evidence>
<dbReference type="OrthoDB" id="9809788at2"/>
<name>A0A255XR03_9PROT</name>
<keyword evidence="4" id="KW-1185">Reference proteome</keyword>
<keyword evidence="1" id="KW-0732">Signal</keyword>
<feature type="domain" description="Extensin-like C-terminal" evidence="2">
    <location>
        <begin position="54"/>
        <end position="223"/>
    </location>
</feature>